<keyword evidence="8 10" id="KW-0408">Iron</keyword>
<dbReference type="AlphaFoldDB" id="W8RKU0"/>
<evidence type="ECO:0000256" key="5">
    <source>
        <dbReference type="ARBA" id="ARBA00022723"/>
    </source>
</evidence>
<comment type="subcellular location">
    <subcellularLocation>
        <location evidence="2">Endoplasmic reticulum membrane</location>
        <topology evidence="2">Peripheral membrane protein</topology>
    </subcellularLocation>
    <subcellularLocation>
        <location evidence="1">Microsome membrane</location>
        <topology evidence="1">Peripheral membrane protein</topology>
    </subcellularLocation>
</comment>
<dbReference type="PRINTS" id="PR00463">
    <property type="entry name" value="EP450I"/>
</dbReference>
<evidence type="ECO:0000256" key="4">
    <source>
        <dbReference type="ARBA" id="ARBA00022617"/>
    </source>
</evidence>
<dbReference type="PROSITE" id="PS00086">
    <property type="entry name" value="CYTOCHROME_P450"/>
    <property type="match status" value="1"/>
</dbReference>
<dbReference type="PANTHER" id="PTHR24302">
    <property type="entry name" value="CYTOCHROME P450 FAMILY 3"/>
    <property type="match status" value="1"/>
</dbReference>
<dbReference type="GO" id="GO:0016705">
    <property type="term" value="F:oxidoreductase activity, acting on paired donors, with incorporation or reduction of molecular oxygen"/>
    <property type="evidence" value="ECO:0007669"/>
    <property type="project" value="InterPro"/>
</dbReference>
<dbReference type="FunFam" id="1.10.630.10:FF:000042">
    <property type="entry name" value="Cytochrome P450"/>
    <property type="match status" value="1"/>
</dbReference>
<feature type="binding site" description="axial binding residue" evidence="10">
    <location>
        <position position="476"/>
    </location>
    <ligand>
        <name>heme</name>
        <dbReference type="ChEBI" id="CHEBI:30413"/>
    </ligand>
    <ligandPart>
        <name>Fe</name>
        <dbReference type="ChEBI" id="CHEBI:18248"/>
    </ligandPart>
</feature>
<evidence type="ECO:0000256" key="11">
    <source>
        <dbReference type="RuleBase" id="RU000461"/>
    </source>
</evidence>
<evidence type="ECO:0000256" key="9">
    <source>
        <dbReference type="ARBA" id="ARBA00043906"/>
    </source>
</evidence>
<evidence type="ECO:0000256" key="8">
    <source>
        <dbReference type="ARBA" id="ARBA00023004"/>
    </source>
</evidence>
<keyword evidence="11" id="KW-0503">Monooxygenase</keyword>
<dbReference type="GO" id="GO:0005789">
    <property type="term" value="C:endoplasmic reticulum membrane"/>
    <property type="evidence" value="ECO:0007669"/>
    <property type="project" value="UniProtKB-SubCell"/>
</dbReference>
<evidence type="ECO:0000313" key="12">
    <source>
        <dbReference type="EMBL" id="AHL88980.1"/>
    </source>
</evidence>
<keyword evidence="6" id="KW-0492">Microsome</keyword>
<dbReference type="GO" id="GO:0020037">
    <property type="term" value="F:heme binding"/>
    <property type="evidence" value="ECO:0007669"/>
    <property type="project" value="InterPro"/>
</dbReference>
<reference evidence="12" key="1">
    <citation type="journal article" date="2013" name="Environ. Sci. Technol.">
        <title>Expression pattern of entire cytochrome P450 genes and response of defensomes in the benzo[a]pyrene-exposed monogonont rotifer Brachionus koreanus.</title>
        <authorList>
            <person name="Kim R.O."/>
            <person name="Kim B.M."/>
            <person name="Jeong C.B."/>
            <person name="Nelson D.R."/>
            <person name="Lee J.S."/>
            <person name="Rhee J.S."/>
        </authorList>
    </citation>
    <scope>NUCLEOTIDE SEQUENCE</scope>
</reference>
<comment type="similarity">
    <text evidence="3 11">Belongs to the cytochrome P450 family.</text>
</comment>
<dbReference type="CDD" id="cd11055">
    <property type="entry name" value="CYP3A-like"/>
    <property type="match status" value="1"/>
</dbReference>
<protein>
    <submittedName>
        <fullName evidence="12">Cytochrome p450 3044A2</fullName>
    </submittedName>
</protein>
<proteinExistence type="evidence at transcript level"/>
<dbReference type="InterPro" id="IPR002401">
    <property type="entry name" value="Cyt_P450_E_grp-I"/>
</dbReference>
<organism evidence="12">
    <name type="scientific">Brachionus koreanus</name>
    <dbReference type="NCBI Taxonomy" id="1199090"/>
    <lineage>
        <taxon>Eukaryota</taxon>
        <taxon>Metazoa</taxon>
        <taxon>Spiralia</taxon>
        <taxon>Gnathifera</taxon>
        <taxon>Rotifera</taxon>
        <taxon>Eurotatoria</taxon>
        <taxon>Monogononta</taxon>
        <taxon>Pseudotrocha</taxon>
        <taxon>Ploima</taxon>
        <taxon>Brachionidae</taxon>
        <taxon>Brachionus</taxon>
    </lineage>
</organism>
<keyword evidence="7 11" id="KW-0560">Oxidoreductase</keyword>
<evidence type="ECO:0000256" key="10">
    <source>
        <dbReference type="PIRSR" id="PIRSR602401-1"/>
    </source>
</evidence>
<evidence type="ECO:0000256" key="3">
    <source>
        <dbReference type="ARBA" id="ARBA00010617"/>
    </source>
</evidence>
<comment type="cofactor">
    <cofactor evidence="10">
        <name>heme</name>
        <dbReference type="ChEBI" id="CHEBI:30413"/>
    </cofactor>
</comment>
<name>W8RKU0_9BILA</name>
<dbReference type="PRINTS" id="PR00385">
    <property type="entry name" value="P450"/>
</dbReference>
<reference evidence="12" key="2">
    <citation type="submission" date="2013-04" db="EMBL/GenBank/DDBJ databases">
        <authorList>
            <person name="Kim R.-O."/>
        </authorList>
    </citation>
    <scope>NUCLEOTIDE SEQUENCE</scope>
</reference>
<evidence type="ECO:0000256" key="6">
    <source>
        <dbReference type="ARBA" id="ARBA00022848"/>
    </source>
</evidence>
<dbReference type="SUPFAM" id="SSF48264">
    <property type="entry name" value="Cytochrome P450"/>
    <property type="match status" value="1"/>
</dbReference>
<dbReference type="Gene3D" id="1.10.630.10">
    <property type="entry name" value="Cytochrome P450"/>
    <property type="match status" value="1"/>
</dbReference>
<dbReference type="EMBL" id="KC905749">
    <property type="protein sequence ID" value="AHL88980.1"/>
    <property type="molecule type" value="mRNA"/>
</dbReference>
<evidence type="ECO:0000256" key="7">
    <source>
        <dbReference type="ARBA" id="ARBA00023002"/>
    </source>
</evidence>
<gene>
    <name evidence="12" type="primary">CYP3044A2</name>
</gene>
<sequence length="508" mass="59163">MQNNWSNYLGELISEKRYLVGAVTAILFFKIFKNWLEKILFFKNVPGPIPLPVLGNLHNVMMKGFVESDYQLIKKYGRIVGYFEGSTPVILTTDFQLIKNVLIKDFNYFINRRVIESLALKPADKFLTNLKDEEWKNARTIVTTAFSSGKIKLMSKHIADCSEALVNLLDNIPDEERKTDMNRFFSGYSLDVISSCCFGISTNSASDPENEMLIHLSRIFQFFTSGNLKVMLAFFFPKFSKFFVENNLIEFFPGTSMNFFKNFIDKIIESRKNKQEKRNDFIQAMLEHEEIKSILENEMKNSENTSEDSKFFKWNKNLKKTLTNEEILAQSMLFMFAGYETTSQTLCFIAYNLAMNPSCQDKLFDEIETILKIIIREKFDYDSVIEMKFMDQVINETLRMYPGAVRFDRVARQDYEFNGIKIKKGTVVTVPVRSIHYDAEIYPDPYEFKPERFDGKGKKNRENVCFLPFGAGPRSCLGMRFAIIEIKLLLSLILSKYRFEKFEKTPVS</sequence>
<dbReference type="Pfam" id="PF00067">
    <property type="entry name" value="p450"/>
    <property type="match status" value="1"/>
</dbReference>
<comment type="function">
    <text evidence="9">Cytochromes P450 are a group of heme-thiolate monooxygenases. They oxidize a variety of structurally unrelated compounds, including steroids, fatty acids, and xenobiotics.</text>
</comment>
<keyword evidence="5 10" id="KW-0479">Metal-binding</keyword>
<dbReference type="InterPro" id="IPR001128">
    <property type="entry name" value="Cyt_P450"/>
</dbReference>
<dbReference type="GO" id="GO:0005506">
    <property type="term" value="F:iron ion binding"/>
    <property type="evidence" value="ECO:0007669"/>
    <property type="project" value="InterPro"/>
</dbReference>
<accession>W8RKU0</accession>
<dbReference type="GO" id="GO:0008395">
    <property type="term" value="F:steroid hydroxylase activity"/>
    <property type="evidence" value="ECO:0007669"/>
    <property type="project" value="TreeGrafter"/>
</dbReference>
<dbReference type="InterPro" id="IPR017972">
    <property type="entry name" value="Cyt_P450_CS"/>
</dbReference>
<dbReference type="PANTHER" id="PTHR24302:SF15">
    <property type="entry name" value="FATTY-ACID PEROXYGENASE"/>
    <property type="match status" value="1"/>
</dbReference>
<evidence type="ECO:0000256" key="1">
    <source>
        <dbReference type="ARBA" id="ARBA00004174"/>
    </source>
</evidence>
<evidence type="ECO:0000256" key="2">
    <source>
        <dbReference type="ARBA" id="ARBA00004406"/>
    </source>
</evidence>
<keyword evidence="6" id="KW-0256">Endoplasmic reticulum</keyword>
<dbReference type="InterPro" id="IPR036396">
    <property type="entry name" value="Cyt_P450_sf"/>
</dbReference>
<dbReference type="InterPro" id="IPR050705">
    <property type="entry name" value="Cytochrome_P450_3A"/>
</dbReference>
<keyword evidence="4 10" id="KW-0349">Heme</keyword>